<name>A0AAV4NTC8_CAEEX</name>
<sequence>MGRWKLPPNDLEGFYFHSKNSPNENNQEKLFWKPYHVNLPQQNFATSKFARRGTAATEGVIKKGGLCFGDPAPACIADLKRGAPQQRRVTKEFNENLKPFLEKKSSGPRHALFLEGRLRRKNGLREVKVGGGVCALSETRRGKSSVSCHAEVGKEIARKLIWIIQPLMPEPCRKEISVFFSLKH</sequence>
<dbReference type="EMBL" id="BPLR01003624">
    <property type="protein sequence ID" value="GIX86864.1"/>
    <property type="molecule type" value="Genomic_DNA"/>
</dbReference>
<protein>
    <submittedName>
        <fullName evidence="1">Uncharacterized protein</fullName>
    </submittedName>
</protein>
<reference evidence="1 2" key="1">
    <citation type="submission" date="2021-06" db="EMBL/GenBank/DDBJ databases">
        <title>Caerostris extrusa draft genome.</title>
        <authorList>
            <person name="Kono N."/>
            <person name="Arakawa K."/>
        </authorList>
    </citation>
    <scope>NUCLEOTIDE SEQUENCE [LARGE SCALE GENOMIC DNA]</scope>
</reference>
<gene>
    <name evidence="1" type="ORF">CEXT_10891</name>
</gene>
<evidence type="ECO:0000313" key="1">
    <source>
        <dbReference type="EMBL" id="GIX86864.1"/>
    </source>
</evidence>
<organism evidence="1 2">
    <name type="scientific">Caerostris extrusa</name>
    <name type="common">Bark spider</name>
    <name type="synonym">Caerostris bankana</name>
    <dbReference type="NCBI Taxonomy" id="172846"/>
    <lineage>
        <taxon>Eukaryota</taxon>
        <taxon>Metazoa</taxon>
        <taxon>Ecdysozoa</taxon>
        <taxon>Arthropoda</taxon>
        <taxon>Chelicerata</taxon>
        <taxon>Arachnida</taxon>
        <taxon>Araneae</taxon>
        <taxon>Araneomorphae</taxon>
        <taxon>Entelegynae</taxon>
        <taxon>Araneoidea</taxon>
        <taxon>Araneidae</taxon>
        <taxon>Caerostris</taxon>
    </lineage>
</organism>
<evidence type="ECO:0000313" key="2">
    <source>
        <dbReference type="Proteomes" id="UP001054945"/>
    </source>
</evidence>
<comment type="caution">
    <text evidence="1">The sequence shown here is derived from an EMBL/GenBank/DDBJ whole genome shotgun (WGS) entry which is preliminary data.</text>
</comment>
<dbReference type="Proteomes" id="UP001054945">
    <property type="component" value="Unassembled WGS sequence"/>
</dbReference>
<proteinExistence type="predicted"/>
<keyword evidence="2" id="KW-1185">Reference proteome</keyword>
<dbReference type="AlphaFoldDB" id="A0AAV4NTC8"/>
<accession>A0AAV4NTC8</accession>